<name>A0A8E2DFW3_9APHY</name>
<evidence type="ECO:0000313" key="2">
    <source>
        <dbReference type="Proteomes" id="UP000250043"/>
    </source>
</evidence>
<dbReference type="Proteomes" id="UP000250043">
    <property type="component" value="Unassembled WGS sequence"/>
</dbReference>
<protein>
    <submittedName>
        <fullName evidence="1">Uncharacterized protein</fullName>
    </submittedName>
</protein>
<gene>
    <name evidence="1" type="ORF">OBBRIDRAFT_828980</name>
</gene>
<evidence type="ECO:0000313" key="1">
    <source>
        <dbReference type="EMBL" id="OCH85346.1"/>
    </source>
</evidence>
<organism evidence="1 2">
    <name type="scientific">Obba rivulosa</name>
    <dbReference type="NCBI Taxonomy" id="1052685"/>
    <lineage>
        <taxon>Eukaryota</taxon>
        <taxon>Fungi</taxon>
        <taxon>Dikarya</taxon>
        <taxon>Basidiomycota</taxon>
        <taxon>Agaricomycotina</taxon>
        <taxon>Agaricomycetes</taxon>
        <taxon>Polyporales</taxon>
        <taxon>Gelatoporiaceae</taxon>
        <taxon>Obba</taxon>
    </lineage>
</organism>
<accession>A0A8E2DFW3</accession>
<dbReference type="AlphaFoldDB" id="A0A8E2DFW3"/>
<proteinExistence type="predicted"/>
<reference evidence="1 2" key="1">
    <citation type="submission" date="2016-07" db="EMBL/GenBank/DDBJ databases">
        <title>Draft genome of the white-rot fungus Obba rivulosa 3A-2.</title>
        <authorList>
            <consortium name="DOE Joint Genome Institute"/>
            <person name="Miettinen O."/>
            <person name="Riley R."/>
            <person name="Acob R."/>
            <person name="Barry K."/>
            <person name="Cullen D."/>
            <person name="De Vries R."/>
            <person name="Hainaut M."/>
            <person name="Hatakka A."/>
            <person name="Henrissat B."/>
            <person name="Hilden K."/>
            <person name="Kuo R."/>
            <person name="Labutti K."/>
            <person name="Lipzen A."/>
            <person name="Makela M.R."/>
            <person name="Sandor L."/>
            <person name="Spatafora J.W."/>
            <person name="Grigoriev I.V."/>
            <person name="Hibbett D.S."/>
        </authorList>
    </citation>
    <scope>NUCLEOTIDE SEQUENCE [LARGE SCALE GENOMIC DNA]</scope>
    <source>
        <strain evidence="1 2">3A-2</strain>
    </source>
</reference>
<keyword evidence="2" id="KW-1185">Reference proteome</keyword>
<sequence length="477" mass="53599">MDVKQLCSWPLIVRAYSQGKFAFGNTHDRELVFVAWVRGCGRDPEVNDQGAEDADSMLAAGLSRLICKIERPFEHEELALSHEKFLFFLTYARKELHASQPGQCPAGPLAVAVLLCANAPGQSYRQSCRTQMWELVDHVYRDWQTANPRNATGRACLLMHIAFLMNIHEQPSINPMGDGEELSQLVQDRILAMRTAQCILEDDALDGDKGAELVRVWPVIVHSFPNNRKRRDAFVAWASTCFHPADTRCRDSDADASAVAALSRLMFYIKDPFESEYLALAPTERVLFHLQYALQQVEAYAVDDSAMYSCAVALLLCASAPEPCYQEHYRRTAWMLIDTVFACVMSRSLWVDERIRQCIRDHIAFLLRKHDHGDLRGDLGPGILQFLNAEPTMSVSLEWAIEIGGIIKEHVDLETLVADAHPDGIITPPGQHDAWPRAAHLANCHIITHTEGLQPDTRGFPKRSKESTNASLALVIW</sequence>
<dbReference type="EMBL" id="KV722590">
    <property type="protein sequence ID" value="OCH85346.1"/>
    <property type="molecule type" value="Genomic_DNA"/>
</dbReference>